<organism evidence="2 3">
    <name type="scientific">Leptosia nina</name>
    <dbReference type="NCBI Taxonomy" id="320188"/>
    <lineage>
        <taxon>Eukaryota</taxon>
        <taxon>Metazoa</taxon>
        <taxon>Ecdysozoa</taxon>
        <taxon>Arthropoda</taxon>
        <taxon>Hexapoda</taxon>
        <taxon>Insecta</taxon>
        <taxon>Pterygota</taxon>
        <taxon>Neoptera</taxon>
        <taxon>Endopterygota</taxon>
        <taxon>Lepidoptera</taxon>
        <taxon>Glossata</taxon>
        <taxon>Ditrysia</taxon>
        <taxon>Papilionoidea</taxon>
        <taxon>Pieridae</taxon>
        <taxon>Pierinae</taxon>
        <taxon>Leptosia</taxon>
    </lineage>
</organism>
<evidence type="ECO:0000256" key="1">
    <source>
        <dbReference type="SAM" id="SignalP"/>
    </source>
</evidence>
<name>A0AAV1JF39_9NEOP</name>
<dbReference type="InterPro" id="IPR031734">
    <property type="entry name" value="MBF2"/>
</dbReference>
<keyword evidence="1" id="KW-0732">Signal</keyword>
<keyword evidence="3" id="KW-1185">Reference proteome</keyword>
<dbReference type="AlphaFoldDB" id="A0AAV1JF39"/>
<comment type="caution">
    <text evidence="2">The sequence shown here is derived from an EMBL/GenBank/DDBJ whole genome shotgun (WGS) entry which is preliminary data.</text>
</comment>
<dbReference type="Pfam" id="PF15868">
    <property type="entry name" value="MBF2"/>
    <property type="match status" value="1"/>
</dbReference>
<dbReference type="Proteomes" id="UP001497472">
    <property type="component" value="Unassembled WGS sequence"/>
</dbReference>
<evidence type="ECO:0000313" key="2">
    <source>
        <dbReference type="EMBL" id="CAK1547754.1"/>
    </source>
</evidence>
<evidence type="ECO:0000313" key="3">
    <source>
        <dbReference type="Proteomes" id="UP001497472"/>
    </source>
</evidence>
<protein>
    <submittedName>
        <fullName evidence="2">Uncharacterized protein</fullName>
    </submittedName>
</protein>
<dbReference type="EMBL" id="CAVLEF010000009">
    <property type="protein sequence ID" value="CAK1547754.1"/>
    <property type="molecule type" value="Genomic_DNA"/>
</dbReference>
<sequence length="330" mass="36933">MFIKSVVFLAFVALARTHDIAVGFNTDGRKIFDETKQANPAIWRQASNDTVNAQEGEVISRVVVKDQRPEKDGDAKIVEGGEGHKNVTIELKSPTALRGYDFKIEVYAAPDVHKDLPEDMNVNMDVKHPKDIGLDMKFTTESNTDSTTEVSNGPTLASKDDFTRSARNAMNEGTNKNMDNTVTVHEQSTIDPDCTTDIPIEKELKEENMKTAKDAQDHEIVDFVLDMNDSAKEALVSASLTEDDMGKLNNRTTEDMSTTESSDIESTTLDQELTTMAENKYDKLEPMDQDMDYSKIGEQDQNSFKVPFVVTRNEENKKLEKDVKFDSSPL</sequence>
<accession>A0AAV1JF39</accession>
<gene>
    <name evidence="2" type="ORF">LNINA_LOCUS7208</name>
</gene>
<reference evidence="2 3" key="1">
    <citation type="submission" date="2023-11" db="EMBL/GenBank/DDBJ databases">
        <authorList>
            <person name="Okamura Y."/>
        </authorList>
    </citation>
    <scope>NUCLEOTIDE SEQUENCE [LARGE SCALE GENOMIC DNA]</scope>
</reference>
<feature type="chain" id="PRO_5043998908" evidence="1">
    <location>
        <begin position="18"/>
        <end position="330"/>
    </location>
</feature>
<proteinExistence type="predicted"/>
<feature type="signal peptide" evidence="1">
    <location>
        <begin position="1"/>
        <end position="17"/>
    </location>
</feature>